<dbReference type="AlphaFoldDB" id="A0A3N4J8Z0"/>
<protein>
    <submittedName>
        <fullName evidence="2">Uncharacterized protein</fullName>
    </submittedName>
</protein>
<accession>A0A3N4J8Z0</accession>
<sequence length="134" mass="15192">MNKVTSLLNACIEGIMVIVMVTLSVPWHGDSFQRLKAGRWRNQIMPVIFFFRRAVDLLVMDWVVVRPFVLSALFQSLAGLTSSFLPAFLPVLGAFCRIAHSTHFTRPISSKRGVELHFAIRYREVVSKLAKTSQ</sequence>
<feature type="transmembrane region" description="Helical" evidence="1">
    <location>
        <begin position="77"/>
        <end position="96"/>
    </location>
</feature>
<keyword evidence="1" id="KW-0812">Transmembrane</keyword>
<name>A0A3N4J8Z0_9PEZI</name>
<organism evidence="2 3">
    <name type="scientific">Choiromyces venosus 120613-1</name>
    <dbReference type="NCBI Taxonomy" id="1336337"/>
    <lineage>
        <taxon>Eukaryota</taxon>
        <taxon>Fungi</taxon>
        <taxon>Dikarya</taxon>
        <taxon>Ascomycota</taxon>
        <taxon>Pezizomycotina</taxon>
        <taxon>Pezizomycetes</taxon>
        <taxon>Pezizales</taxon>
        <taxon>Tuberaceae</taxon>
        <taxon>Choiromyces</taxon>
    </lineage>
</organism>
<evidence type="ECO:0000256" key="1">
    <source>
        <dbReference type="SAM" id="Phobius"/>
    </source>
</evidence>
<evidence type="ECO:0000313" key="2">
    <source>
        <dbReference type="EMBL" id="RPA93757.1"/>
    </source>
</evidence>
<dbReference type="EMBL" id="ML120447">
    <property type="protein sequence ID" value="RPA93757.1"/>
    <property type="molecule type" value="Genomic_DNA"/>
</dbReference>
<keyword evidence="3" id="KW-1185">Reference proteome</keyword>
<proteinExistence type="predicted"/>
<evidence type="ECO:0000313" key="3">
    <source>
        <dbReference type="Proteomes" id="UP000276215"/>
    </source>
</evidence>
<feature type="transmembrane region" description="Helical" evidence="1">
    <location>
        <begin position="6"/>
        <end position="27"/>
    </location>
</feature>
<reference evidence="2 3" key="1">
    <citation type="journal article" date="2018" name="Nat. Ecol. Evol.">
        <title>Pezizomycetes genomes reveal the molecular basis of ectomycorrhizal truffle lifestyle.</title>
        <authorList>
            <person name="Murat C."/>
            <person name="Payen T."/>
            <person name="Noel B."/>
            <person name="Kuo A."/>
            <person name="Morin E."/>
            <person name="Chen J."/>
            <person name="Kohler A."/>
            <person name="Krizsan K."/>
            <person name="Balestrini R."/>
            <person name="Da Silva C."/>
            <person name="Montanini B."/>
            <person name="Hainaut M."/>
            <person name="Levati E."/>
            <person name="Barry K.W."/>
            <person name="Belfiori B."/>
            <person name="Cichocki N."/>
            <person name="Clum A."/>
            <person name="Dockter R.B."/>
            <person name="Fauchery L."/>
            <person name="Guy J."/>
            <person name="Iotti M."/>
            <person name="Le Tacon F."/>
            <person name="Lindquist E.A."/>
            <person name="Lipzen A."/>
            <person name="Malagnac F."/>
            <person name="Mello A."/>
            <person name="Molinier V."/>
            <person name="Miyauchi S."/>
            <person name="Poulain J."/>
            <person name="Riccioni C."/>
            <person name="Rubini A."/>
            <person name="Sitrit Y."/>
            <person name="Splivallo R."/>
            <person name="Traeger S."/>
            <person name="Wang M."/>
            <person name="Zifcakova L."/>
            <person name="Wipf D."/>
            <person name="Zambonelli A."/>
            <person name="Paolocci F."/>
            <person name="Nowrousian M."/>
            <person name="Ottonello S."/>
            <person name="Baldrian P."/>
            <person name="Spatafora J.W."/>
            <person name="Henrissat B."/>
            <person name="Nagy L.G."/>
            <person name="Aury J.M."/>
            <person name="Wincker P."/>
            <person name="Grigoriev I.V."/>
            <person name="Bonfante P."/>
            <person name="Martin F.M."/>
        </authorList>
    </citation>
    <scope>NUCLEOTIDE SEQUENCE [LARGE SCALE GENOMIC DNA]</scope>
    <source>
        <strain evidence="2 3">120613-1</strain>
    </source>
</reference>
<gene>
    <name evidence="2" type="ORF">L873DRAFT_1511026</name>
</gene>
<keyword evidence="1" id="KW-0472">Membrane</keyword>
<keyword evidence="1" id="KW-1133">Transmembrane helix</keyword>
<dbReference type="Proteomes" id="UP000276215">
    <property type="component" value="Unassembled WGS sequence"/>
</dbReference>